<feature type="region of interest" description="Disordered" evidence="1">
    <location>
        <begin position="161"/>
        <end position="205"/>
    </location>
</feature>
<keyword evidence="2" id="KW-0812">Transmembrane</keyword>
<sequence>MDTCARCGHVLGVGRFCTNCGAPVAPPPGEDWRSGTAERPAVRPPAGPPTGRPSGPPVDVPTTSAPRVPVTPPPAAAVPPPGARYPLFADEVAEGGAYAAAPTPSHLAPHGGHPGGAPVPHSGTHQHRQPRRWVPWVAGFAAMALVAALGAWLLLSGNDDGGSVAQDRPTEPTRSRSASDTPSTSPTPSASDSPSASPKPGKPEDVARLATAQVPATAPPNEDTSGNLVRYEARNMLDGVATTCWRMPGDGTGDTLTFELDEPTTLREVGLINGYAKTATDAQGRPLDWYHGNRRILTVEWSFDDGTTVQQSLRDTRDLQTVRVDAGATRTVRLRLVSVSPQGTGRAARDYTAVSDVALVGTPG</sequence>
<dbReference type="InterPro" id="IPR008979">
    <property type="entry name" value="Galactose-bd-like_sf"/>
</dbReference>
<keyword evidence="2" id="KW-1133">Transmembrane helix</keyword>
<dbReference type="SUPFAM" id="SSF49785">
    <property type="entry name" value="Galactose-binding domain-like"/>
    <property type="match status" value="1"/>
</dbReference>
<accession>A0A7X0RDM8</accession>
<dbReference type="NCBIfam" id="NF047619">
    <property type="entry name" value="NADase_discoid"/>
    <property type="match status" value="1"/>
</dbReference>
<dbReference type="Gene3D" id="2.60.120.260">
    <property type="entry name" value="Galactose-binding domain-like"/>
    <property type="match status" value="1"/>
</dbReference>
<feature type="compositionally biased region" description="Pro residues" evidence="1">
    <location>
        <begin position="42"/>
        <end position="59"/>
    </location>
</feature>
<keyword evidence="2" id="KW-0472">Membrane</keyword>
<name>A0A7X0RDM8_9ACTN</name>
<feature type="region of interest" description="Disordered" evidence="1">
    <location>
        <begin position="100"/>
        <end position="130"/>
    </location>
</feature>
<feature type="compositionally biased region" description="Low complexity" evidence="1">
    <location>
        <begin position="175"/>
        <end position="198"/>
    </location>
</feature>
<dbReference type="EMBL" id="JACKXE010000001">
    <property type="protein sequence ID" value="MBB6626379.1"/>
    <property type="molecule type" value="Genomic_DNA"/>
</dbReference>
<evidence type="ECO:0000313" key="5">
    <source>
        <dbReference type="Proteomes" id="UP000523955"/>
    </source>
</evidence>
<organism evidence="4 5">
    <name type="scientific">Nocardioides luti</name>
    <dbReference type="NCBI Taxonomy" id="2761101"/>
    <lineage>
        <taxon>Bacteria</taxon>
        <taxon>Bacillati</taxon>
        <taxon>Actinomycetota</taxon>
        <taxon>Actinomycetes</taxon>
        <taxon>Propionibacteriales</taxon>
        <taxon>Nocardioidaceae</taxon>
        <taxon>Nocardioides</taxon>
    </lineage>
</organism>
<feature type="transmembrane region" description="Helical" evidence="2">
    <location>
        <begin position="133"/>
        <end position="155"/>
    </location>
</feature>
<evidence type="ECO:0000313" key="4">
    <source>
        <dbReference type="EMBL" id="MBB6626379.1"/>
    </source>
</evidence>
<dbReference type="AlphaFoldDB" id="A0A7X0RDM8"/>
<comment type="caution">
    <text evidence="4">The sequence shown here is derived from an EMBL/GenBank/DDBJ whole genome shotgun (WGS) entry which is preliminary data.</text>
</comment>
<feature type="region of interest" description="Disordered" evidence="1">
    <location>
        <begin position="22"/>
        <end position="82"/>
    </location>
</feature>
<evidence type="ECO:0000256" key="1">
    <source>
        <dbReference type="SAM" id="MobiDB-lite"/>
    </source>
</evidence>
<proteinExistence type="predicted"/>
<reference evidence="4 5" key="1">
    <citation type="submission" date="2020-08" db="EMBL/GenBank/DDBJ databases">
        <authorList>
            <person name="Seo M.-J."/>
        </authorList>
    </citation>
    <scope>NUCLEOTIDE SEQUENCE [LARGE SCALE GENOMIC DNA]</scope>
    <source>
        <strain evidence="4 5">KIGAM211</strain>
    </source>
</reference>
<gene>
    <name evidence="4" type="ORF">H5V45_03495</name>
</gene>
<dbReference type="Proteomes" id="UP000523955">
    <property type="component" value="Unassembled WGS sequence"/>
</dbReference>
<keyword evidence="5" id="KW-1185">Reference proteome</keyword>
<evidence type="ECO:0000259" key="3">
    <source>
        <dbReference type="Pfam" id="PF25302"/>
    </source>
</evidence>
<evidence type="ECO:0000256" key="2">
    <source>
        <dbReference type="SAM" id="Phobius"/>
    </source>
</evidence>
<protein>
    <recommendedName>
        <fullName evidence="3">NAD glycohydrolase translocation F5/8 type C domain-containing protein</fullName>
    </recommendedName>
</protein>
<dbReference type="InterPro" id="IPR057561">
    <property type="entry name" value="NADase_transloc"/>
</dbReference>
<feature type="domain" description="NAD glycohydrolase translocation F5/8 type C" evidence="3">
    <location>
        <begin position="226"/>
        <end position="358"/>
    </location>
</feature>
<feature type="compositionally biased region" description="Low complexity" evidence="1">
    <location>
        <begin position="104"/>
        <end position="123"/>
    </location>
</feature>
<dbReference type="Pfam" id="PF25302">
    <property type="entry name" value="NADase_transloc"/>
    <property type="match status" value="1"/>
</dbReference>
<feature type="compositionally biased region" description="Pro residues" evidence="1">
    <location>
        <begin position="69"/>
        <end position="82"/>
    </location>
</feature>
<dbReference type="RefSeq" id="WP_185251664.1">
    <property type="nucleotide sequence ID" value="NZ_JACKXE010000001.1"/>
</dbReference>